<sequence>MSSWIDLTTFISTFTILFVIMDPPGNIPVFLALTSKADNWAQKRAAFQATLTSFCVIVVFALFGQYILGLLQISVEALRLSGGVLLFLVAMELLTGKDQQEPDATGDYSVNVALVPLGTPLLAGPGTIVAVMVAVANASGNFAATAGVALAVVVMHLVLWVSLYFAVALSGVLGEGGTLLLTRIAGLLLAAIATQMVASSIFDFIATNKHVILG</sequence>
<dbReference type="PANTHER" id="PTHR33508">
    <property type="entry name" value="UPF0056 MEMBRANE PROTEIN YHCE"/>
    <property type="match status" value="1"/>
</dbReference>
<evidence type="ECO:0000313" key="8">
    <source>
        <dbReference type="EMBL" id="EEH63747.1"/>
    </source>
</evidence>
<dbReference type="Proteomes" id="UP000010301">
    <property type="component" value="Unassembled WGS sequence"/>
</dbReference>
<comment type="similarity">
    <text evidence="2 7">Belongs to the UPF0056 (MarC) family.</text>
</comment>
<feature type="transmembrane region" description="Helical" evidence="7">
    <location>
        <begin position="148"/>
        <end position="172"/>
    </location>
</feature>
<keyword evidence="6 7" id="KW-0472">Membrane</keyword>
<dbReference type="AlphaFoldDB" id="C0W123"/>
<dbReference type="OrthoDB" id="21094at2"/>
<reference evidence="8 9" key="1">
    <citation type="submission" date="2009-01" db="EMBL/GenBank/DDBJ databases">
        <authorList>
            <person name="Qin X."/>
            <person name="Bachman B."/>
            <person name="Battles P."/>
            <person name="Bell A."/>
            <person name="Bess C."/>
            <person name="Bickham C."/>
            <person name="Chaboub L."/>
            <person name="Chen D."/>
            <person name="Coyle M."/>
            <person name="Deiros D.R."/>
            <person name="Dinh H."/>
            <person name="Forbes L."/>
            <person name="Fowler G."/>
            <person name="Francisco L."/>
            <person name="Fu Q."/>
            <person name="Gubbala S."/>
            <person name="Hale W."/>
            <person name="Han Y."/>
            <person name="Hemphill L."/>
            <person name="Highlander S.K."/>
            <person name="Hirani K."/>
            <person name="Hogues M."/>
            <person name="Jackson L."/>
            <person name="Jakkamsetti A."/>
            <person name="Javaid M."/>
            <person name="Jiang H."/>
            <person name="Korchina V."/>
            <person name="Kovar C."/>
            <person name="Lara F."/>
            <person name="Lee S."/>
            <person name="Mata R."/>
            <person name="Mathew T."/>
            <person name="Moen C."/>
            <person name="Morales K."/>
            <person name="Munidasa M."/>
            <person name="Nazareth L."/>
            <person name="Ngo R."/>
            <person name="Nguyen L."/>
            <person name="Okwuonu G."/>
            <person name="Ongeri F."/>
            <person name="Patil S."/>
            <person name="Petrosino J."/>
            <person name="Pham C."/>
            <person name="Pham P."/>
            <person name="Pu L.-L."/>
            <person name="Puazo M."/>
            <person name="Raj R."/>
            <person name="Reid J."/>
            <person name="Rouhana J."/>
            <person name="Saada N."/>
            <person name="Shang Y."/>
            <person name="Simmons D."/>
            <person name="Thornton R."/>
            <person name="Warren J."/>
            <person name="Weissenberger G."/>
            <person name="Zhang J."/>
            <person name="Zhang L."/>
            <person name="Zhou C."/>
            <person name="Zhu D."/>
            <person name="Muzny D."/>
            <person name="Worley K."/>
            <person name="Gibbs R."/>
        </authorList>
    </citation>
    <scope>NUCLEOTIDE SEQUENCE [LARGE SCALE GENOMIC DNA]</scope>
    <source>
        <strain evidence="8 9">DSM 15436</strain>
    </source>
</reference>
<feature type="transmembrane region" description="Helical" evidence="7">
    <location>
        <begin position="184"/>
        <end position="206"/>
    </location>
</feature>
<evidence type="ECO:0000256" key="6">
    <source>
        <dbReference type="ARBA" id="ARBA00023136"/>
    </source>
</evidence>
<dbReference type="HOGENOM" id="CLU_079909_1_0_11"/>
<dbReference type="RefSeq" id="WP_006546538.1">
    <property type="nucleotide sequence ID" value="NZ_DS999543.1"/>
</dbReference>
<feature type="transmembrane region" description="Helical" evidence="7">
    <location>
        <begin position="114"/>
        <end position="136"/>
    </location>
</feature>
<protein>
    <recommendedName>
        <fullName evidence="7">UPF0056 membrane protein</fullName>
    </recommendedName>
</protein>
<feature type="transmembrane region" description="Helical" evidence="7">
    <location>
        <begin position="7"/>
        <end position="25"/>
    </location>
</feature>
<dbReference type="NCBIfam" id="TIGR00427">
    <property type="entry name" value="NAAT family transporter"/>
    <property type="match status" value="1"/>
</dbReference>
<keyword evidence="9" id="KW-1185">Reference proteome</keyword>
<evidence type="ECO:0000256" key="5">
    <source>
        <dbReference type="ARBA" id="ARBA00022989"/>
    </source>
</evidence>
<dbReference type="InterPro" id="IPR002771">
    <property type="entry name" value="Multi_antbiot-R_MarC"/>
</dbReference>
<dbReference type="STRING" id="525245.HMPREF0044_0766"/>
<dbReference type="PANTHER" id="PTHR33508:SF1">
    <property type="entry name" value="UPF0056 MEMBRANE PROTEIN YHCE"/>
    <property type="match status" value="1"/>
</dbReference>
<gene>
    <name evidence="8" type="ORF">HMPREF0044_0766</name>
</gene>
<dbReference type="eggNOG" id="COG2095">
    <property type="taxonomic scope" value="Bacteria"/>
</dbReference>
<keyword evidence="3" id="KW-1003">Cell membrane</keyword>
<comment type="subcellular location">
    <subcellularLocation>
        <location evidence="1 7">Cell membrane</location>
        <topology evidence="1 7">Multi-pass membrane protein</topology>
    </subcellularLocation>
</comment>
<feature type="transmembrane region" description="Helical" evidence="7">
    <location>
        <begin position="45"/>
        <end position="68"/>
    </location>
</feature>
<evidence type="ECO:0000256" key="2">
    <source>
        <dbReference type="ARBA" id="ARBA00009784"/>
    </source>
</evidence>
<keyword evidence="4 7" id="KW-0812">Transmembrane</keyword>
<comment type="caution">
    <text evidence="7">Lacks conserved residue(s) required for the propagation of feature annotation.</text>
</comment>
<dbReference type="Pfam" id="PF01914">
    <property type="entry name" value="MarC"/>
    <property type="match status" value="1"/>
</dbReference>
<proteinExistence type="inferred from homology"/>
<evidence type="ECO:0000256" key="1">
    <source>
        <dbReference type="ARBA" id="ARBA00004651"/>
    </source>
</evidence>
<dbReference type="GO" id="GO:0005886">
    <property type="term" value="C:plasma membrane"/>
    <property type="evidence" value="ECO:0007669"/>
    <property type="project" value="UniProtKB-SubCell"/>
</dbReference>
<accession>C0W123</accession>
<evidence type="ECO:0000313" key="9">
    <source>
        <dbReference type="Proteomes" id="UP000010301"/>
    </source>
</evidence>
<dbReference type="EMBL" id="ACFG01000030">
    <property type="protein sequence ID" value="EEH63747.1"/>
    <property type="molecule type" value="Genomic_DNA"/>
</dbReference>
<evidence type="ECO:0000256" key="3">
    <source>
        <dbReference type="ARBA" id="ARBA00022475"/>
    </source>
</evidence>
<comment type="caution">
    <text evidence="8">The sequence shown here is derived from an EMBL/GenBank/DDBJ whole genome shotgun (WGS) entry which is preliminary data.</text>
</comment>
<keyword evidence="5 7" id="KW-1133">Transmembrane helix</keyword>
<organism evidence="8 9">
    <name type="scientific">Gleimia coleocanis DSM 15436</name>
    <dbReference type="NCBI Taxonomy" id="525245"/>
    <lineage>
        <taxon>Bacteria</taxon>
        <taxon>Bacillati</taxon>
        <taxon>Actinomycetota</taxon>
        <taxon>Actinomycetes</taxon>
        <taxon>Actinomycetales</taxon>
        <taxon>Actinomycetaceae</taxon>
        <taxon>Gleimia</taxon>
    </lineage>
</organism>
<evidence type="ECO:0000256" key="7">
    <source>
        <dbReference type="RuleBase" id="RU362048"/>
    </source>
</evidence>
<evidence type="ECO:0000256" key="4">
    <source>
        <dbReference type="ARBA" id="ARBA00022692"/>
    </source>
</evidence>
<name>C0W123_9ACTO</name>